<proteinExistence type="predicted"/>
<dbReference type="Proteomes" id="UP000632273">
    <property type="component" value="Unassembled WGS sequence"/>
</dbReference>
<gene>
    <name evidence="2" type="ORF">GCM10011383_05990</name>
</gene>
<dbReference type="RefSeq" id="WP_188810771.1">
    <property type="nucleotide sequence ID" value="NZ_BMHT01000001.1"/>
</dbReference>
<sequence>MGDGEVQGTAASAAGAASGDLTAILPDNVTKLVITHRNTRPYAPSTNRIQTLGINSINWCAQADLYARFTGGPTNGATGQSLTYTVQFGNNGPNLAASNVTRQVVVPEGATITNAGGGTISGNTITFPLVETMSSGVNNSFTYTYTAPIIPSGDENTATISATTASGDSIANRRLNS</sequence>
<feature type="domain" description="DUF11" evidence="1">
    <location>
        <begin position="73"/>
        <end position="168"/>
    </location>
</feature>
<protein>
    <recommendedName>
        <fullName evidence="1">DUF11 domain-containing protein</fullName>
    </recommendedName>
</protein>
<evidence type="ECO:0000313" key="2">
    <source>
        <dbReference type="EMBL" id="GGE98017.1"/>
    </source>
</evidence>
<organism evidence="2 3">
    <name type="scientific">Hymenobacter cavernae</name>
    <dbReference type="NCBI Taxonomy" id="2044852"/>
    <lineage>
        <taxon>Bacteria</taxon>
        <taxon>Pseudomonadati</taxon>
        <taxon>Bacteroidota</taxon>
        <taxon>Cytophagia</taxon>
        <taxon>Cytophagales</taxon>
        <taxon>Hymenobacteraceae</taxon>
        <taxon>Hymenobacter</taxon>
    </lineage>
</organism>
<dbReference type="Pfam" id="PF01345">
    <property type="entry name" value="DUF11"/>
    <property type="match status" value="1"/>
</dbReference>
<name>A0ABQ1TLU0_9BACT</name>
<reference evidence="3" key="1">
    <citation type="journal article" date="2019" name="Int. J. Syst. Evol. Microbiol.">
        <title>The Global Catalogue of Microorganisms (GCM) 10K type strain sequencing project: providing services to taxonomists for standard genome sequencing and annotation.</title>
        <authorList>
            <consortium name="The Broad Institute Genomics Platform"/>
            <consortium name="The Broad Institute Genome Sequencing Center for Infectious Disease"/>
            <person name="Wu L."/>
            <person name="Ma J."/>
        </authorList>
    </citation>
    <scope>NUCLEOTIDE SEQUENCE [LARGE SCALE GENOMIC DNA]</scope>
    <source>
        <strain evidence="3">CGMCC 1.15197</strain>
    </source>
</reference>
<comment type="caution">
    <text evidence="2">The sequence shown here is derived from an EMBL/GenBank/DDBJ whole genome shotgun (WGS) entry which is preliminary data.</text>
</comment>
<evidence type="ECO:0000259" key="1">
    <source>
        <dbReference type="Pfam" id="PF01345"/>
    </source>
</evidence>
<dbReference type="InterPro" id="IPR001434">
    <property type="entry name" value="OmcB-like_DUF11"/>
</dbReference>
<dbReference type="EMBL" id="BMHT01000001">
    <property type="protein sequence ID" value="GGE98017.1"/>
    <property type="molecule type" value="Genomic_DNA"/>
</dbReference>
<keyword evidence="3" id="KW-1185">Reference proteome</keyword>
<evidence type="ECO:0000313" key="3">
    <source>
        <dbReference type="Proteomes" id="UP000632273"/>
    </source>
</evidence>
<accession>A0ABQ1TLU0</accession>